<organism evidence="1 2">
    <name type="scientific">Zasmidium cellare ATCC 36951</name>
    <dbReference type="NCBI Taxonomy" id="1080233"/>
    <lineage>
        <taxon>Eukaryota</taxon>
        <taxon>Fungi</taxon>
        <taxon>Dikarya</taxon>
        <taxon>Ascomycota</taxon>
        <taxon>Pezizomycotina</taxon>
        <taxon>Dothideomycetes</taxon>
        <taxon>Dothideomycetidae</taxon>
        <taxon>Mycosphaerellales</taxon>
        <taxon>Mycosphaerellaceae</taxon>
        <taxon>Zasmidium</taxon>
    </lineage>
</organism>
<proteinExistence type="predicted"/>
<keyword evidence="2" id="KW-1185">Reference proteome</keyword>
<dbReference type="GeneID" id="54561285"/>
<dbReference type="OrthoDB" id="3364175at2759"/>
<dbReference type="Proteomes" id="UP000799537">
    <property type="component" value="Unassembled WGS sequence"/>
</dbReference>
<sequence>MTFGWPQAISKRSSCNTIPLEANLDALSTSPSAVTSPEAVEAPRNSTVCFFKATIQLYTILGTLLSTTYADNCEQALSPSLEEILETSLSIDRQLSKWEQDLPFRLTLMPWHSNYIRPESLGQMVPIFERLSSMIRLRFLHVRMLSE</sequence>
<protein>
    <submittedName>
        <fullName evidence="1">Uncharacterized protein</fullName>
    </submittedName>
</protein>
<dbReference type="EMBL" id="ML993608">
    <property type="protein sequence ID" value="KAF2163619.1"/>
    <property type="molecule type" value="Genomic_DNA"/>
</dbReference>
<gene>
    <name evidence="1" type="ORF">M409DRAFT_26226</name>
</gene>
<name>A0A6A6CD55_ZASCE</name>
<reference evidence="1" key="1">
    <citation type="journal article" date="2020" name="Stud. Mycol.">
        <title>101 Dothideomycetes genomes: a test case for predicting lifestyles and emergence of pathogens.</title>
        <authorList>
            <person name="Haridas S."/>
            <person name="Albert R."/>
            <person name="Binder M."/>
            <person name="Bloem J."/>
            <person name="Labutti K."/>
            <person name="Salamov A."/>
            <person name="Andreopoulos B."/>
            <person name="Baker S."/>
            <person name="Barry K."/>
            <person name="Bills G."/>
            <person name="Bluhm B."/>
            <person name="Cannon C."/>
            <person name="Castanera R."/>
            <person name="Culley D."/>
            <person name="Daum C."/>
            <person name="Ezra D."/>
            <person name="Gonzalez J."/>
            <person name="Henrissat B."/>
            <person name="Kuo A."/>
            <person name="Liang C."/>
            <person name="Lipzen A."/>
            <person name="Lutzoni F."/>
            <person name="Magnuson J."/>
            <person name="Mondo S."/>
            <person name="Nolan M."/>
            <person name="Ohm R."/>
            <person name="Pangilinan J."/>
            <person name="Park H.-J."/>
            <person name="Ramirez L."/>
            <person name="Alfaro M."/>
            <person name="Sun H."/>
            <person name="Tritt A."/>
            <person name="Yoshinaga Y."/>
            <person name="Zwiers L.-H."/>
            <person name="Turgeon B."/>
            <person name="Goodwin S."/>
            <person name="Spatafora J."/>
            <person name="Crous P."/>
            <person name="Grigoriev I."/>
        </authorList>
    </citation>
    <scope>NUCLEOTIDE SEQUENCE</scope>
    <source>
        <strain evidence="1">ATCC 36951</strain>
    </source>
</reference>
<evidence type="ECO:0000313" key="2">
    <source>
        <dbReference type="Proteomes" id="UP000799537"/>
    </source>
</evidence>
<accession>A0A6A6CD55</accession>
<dbReference type="RefSeq" id="XP_033664508.1">
    <property type="nucleotide sequence ID" value="XM_033808013.1"/>
</dbReference>
<dbReference type="AlphaFoldDB" id="A0A6A6CD55"/>
<evidence type="ECO:0000313" key="1">
    <source>
        <dbReference type="EMBL" id="KAF2163619.1"/>
    </source>
</evidence>
<dbReference type="CDD" id="cd12148">
    <property type="entry name" value="fungal_TF_MHR"/>
    <property type="match status" value="1"/>
</dbReference>